<protein>
    <submittedName>
        <fullName evidence="5">Transcriptional regulator</fullName>
    </submittedName>
</protein>
<reference evidence="5 6" key="1">
    <citation type="journal article" date="2015" name="Genome Announc.">
        <title>Expanding the biotechnology potential of lactobacilli through comparative genomics of 213 strains and associated genera.</title>
        <authorList>
            <person name="Sun Z."/>
            <person name="Harris H.M."/>
            <person name="McCann A."/>
            <person name="Guo C."/>
            <person name="Argimon S."/>
            <person name="Zhang W."/>
            <person name="Yang X."/>
            <person name="Jeffery I.B."/>
            <person name="Cooney J.C."/>
            <person name="Kagawa T.F."/>
            <person name="Liu W."/>
            <person name="Song Y."/>
            <person name="Salvetti E."/>
            <person name="Wrobel A."/>
            <person name="Rasinkangas P."/>
            <person name="Parkhill J."/>
            <person name="Rea M.C."/>
            <person name="O'Sullivan O."/>
            <person name="Ritari J."/>
            <person name="Douillard F.P."/>
            <person name="Paul Ross R."/>
            <person name="Yang R."/>
            <person name="Briner A.E."/>
            <person name="Felis G.E."/>
            <person name="de Vos W.M."/>
            <person name="Barrangou R."/>
            <person name="Klaenhammer T.R."/>
            <person name="Caufield P.W."/>
            <person name="Cui Y."/>
            <person name="Zhang H."/>
            <person name="O'Toole P.W."/>
        </authorList>
    </citation>
    <scope>NUCLEOTIDE SEQUENCE [LARGE SCALE GENOMIC DNA]</scope>
    <source>
        <strain evidence="5 6">DSM 14421</strain>
    </source>
</reference>
<evidence type="ECO:0000313" key="6">
    <source>
        <dbReference type="Proteomes" id="UP000052013"/>
    </source>
</evidence>
<feature type="domain" description="HTH marR-type" evidence="4">
    <location>
        <begin position="5"/>
        <end position="144"/>
    </location>
</feature>
<dbReference type="SUPFAM" id="SSF46785">
    <property type="entry name" value="Winged helix' DNA-binding domain"/>
    <property type="match status" value="1"/>
</dbReference>
<keyword evidence="1" id="KW-0805">Transcription regulation</keyword>
<keyword evidence="2" id="KW-0238">DNA-binding</keyword>
<gene>
    <name evidence="5" type="ORF">FC85_GL000331</name>
</gene>
<dbReference type="InterPro" id="IPR039422">
    <property type="entry name" value="MarR/SlyA-like"/>
</dbReference>
<comment type="caution">
    <text evidence="5">The sequence shown here is derived from an EMBL/GenBank/DDBJ whole genome shotgun (WGS) entry which is preliminary data.</text>
</comment>
<dbReference type="InterPro" id="IPR023187">
    <property type="entry name" value="Tscrpt_reg_MarR-type_CS"/>
</dbReference>
<evidence type="ECO:0000313" key="5">
    <source>
        <dbReference type="EMBL" id="KRL65190.1"/>
    </source>
</evidence>
<name>A0A0R1S756_9LACO</name>
<dbReference type="InterPro" id="IPR036390">
    <property type="entry name" value="WH_DNA-bd_sf"/>
</dbReference>
<dbReference type="PROSITE" id="PS50995">
    <property type="entry name" value="HTH_MARR_2"/>
    <property type="match status" value="1"/>
</dbReference>
<dbReference type="Gene3D" id="1.10.10.10">
    <property type="entry name" value="Winged helix-like DNA-binding domain superfamily/Winged helix DNA-binding domain"/>
    <property type="match status" value="1"/>
</dbReference>
<evidence type="ECO:0000256" key="3">
    <source>
        <dbReference type="ARBA" id="ARBA00023163"/>
    </source>
</evidence>
<dbReference type="PRINTS" id="PR00598">
    <property type="entry name" value="HTHMARR"/>
</dbReference>
<proteinExistence type="predicted"/>
<dbReference type="InterPro" id="IPR036388">
    <property type="entry name" value="WH-like_DNA-bd_sf"/>
</dbReference>
<dbReference type="GO" id="GO:0003700">
    <property type="term" value="F:DNA-binding transcription factor activity"/>
    <property type="evidence" value="ECO:0007669"/>
    <property type="project" value="InterPro"/>
</dbReference>
<dbReference type="GO" id="GO:0006950">
    <property type="term" value="P:response to stress"/>
    <property type="evidence" value="ECO:0007669"/>
    <property type="project" value="TreeGrafter"/>
</dbReference>
<dbReference type="EMBL" id="AZEY01000073">
    <property type="protein sequence ID" value="KRL65190.1"/>
    <property type="molecule type" value="Genomic_DNA"/>
</dbReference>
<evidence type="ECO:0000256" key="1">
    <source>
        <dbReference type="ARBA" id="ARBA00023015"/>
    </source>
</evidence>
<dbReference type="GO" id="GO:0003677">
    <property type="term" value="F:DNA binding"/>
    <property type="evidence" value="ECO:0007669"/>
    <property type="project" value="UniProtKB-KW"/>
</dbReference>
<dbReference type="SMART" id="SM00347">
    <property type="entry name" value="HTH_MARR"/>
    <property type="match status" value="1"/>
</dbReference>
<dbReference type="Pfam" id="PF01047">
    <property type="entry name" value="MarR"/>
    <property type="match status" value="1"/>
</dbReference>
<evidence type="ECO:0000256" key="2">
    <source>
        <dbReference type="ARBA" id="ARBA00023125"/>
    </source>
</evidence>
<dbReference type="PATRIC" id="fig|1423739.3.peg.350"/>
<dbReference type="Proteomes" id="UP000052013">
    <property type="component" value="Unassembled WGS sequence"/>
</dbReference>
<dbReference type="InterPro" id="IPR011991">
    <property type="entry name" value="ArsR-like_HTH"/>
</dbReference>
<dbReference type="STRING" id="1423739.FC85_GL000331"/>
<keyword evidence="3" id="KW-0804">Transcription</keyword>
<accession>A0A0R1S756</accession>
<dbReference type="PANTHER" id="PTHR33164">
    <property type="entry name" value="TRANSCRIPTIONAL REGULATOR, MARR FAMILY"/>
    <property type="match status" value="1"/>
</dbReference>
<sequence length="191" mass="22092">MTYDSQELLNLFGKLFQQRAFMSAAIKSVQFGRSQDPQKNSNQLRMLHELASKKELTNSDIVEALDIRPSSVSAMVNKLEASGLIERHESPDDKRVSLISLTDKGQTFINETQRFKDQLSESLFASLTNDEQQQLRQLLGKLLNDLDEKMPDDWSEPKNFADFMRLAHDWHHNMEGFNHDFPFGGFKRNRD</sequence>
<dbReference type="PROSITE" id="PS01117">
    <property type="entry name" value="HTH_MARR_1"/>
    <property type="match status" value="1"/>
</dbReference>
<dbReference type="InterPro" id="IPR000835">
    <property type="entry name" value="HTH_MarR-typ"/>
</dbReference>
<dbReference type="CDD" id="cd00090">
    <property type="entry name" value="HTH_ARSR"/>
    <property type="match status" value="1"/>
</dbReference>
<dbReference type="AlphaFoldDB" id="A0A0R1S756"/>
<dbReference type="RefSeq" id="WP_057864907.1">
    <property type="nucleotide sequence ID" value="NZ_AZEY01000073.1"/>
</dbReference>
<evidence type="ECO:0000259" key="4">
    <source>
        <dbReference type="PROSITE" id="PS50995"/>
    </source>
</evidence>
<dbReference type="PANTHER" id="PTHR33164:SF43">
    <property type="entry name" value="HTH-TYPE TRANSCRIPTIONAL REPRESSOR YETL"/>
    <property type="match status" value="1"/>
</dbReference>
<organism evidence="5 6">
    <name type="scientific">Lentilactobacillus diolivorans DSM 14421</name>
    <dbReference type="NCBI Taxonomy" id="1423739"/>
    <lineage>
        <taxon>Bacteria</taxon>
        <taxon>Bacillati</taxon>
        <taxon>Bacillota</taxon>
        <taxon>Bacilli</taxon>
        <taxon>Lactobacillales</taxon>
        <taxon>Lactobacillaceae</taxon>
        <taxon>Lentilactobacillus</taxon>
    </lineage>
</organism>